<dbReference type="EMBL" id="MU266347">
    <property type="protein sequence ID" value="KAH7928953.1"/>
    <property type="molecule type" value="Genomic_DNA"/>
</dbReference>
<gene>
    <name evidence="1" type="ORF">BV22DRAFT_1102768</name>
</gene>
<reference evidence="1" key="1">
    <citation type="journal article" date="2021" name="New Phytol.">
        <title>Evolutionary innovations through gain and loss of genes in the ectomycorrhizal Boletales.</title>
        <authorList>
            <person name="Wu G."/>
            <person name="Miyauchi S."/>
            <person name="Morin E."/>
            <person name="Kuo A."/>
            <person name="Drula E."/>
            <person name="Varga T."/>
            <person name="Kohler A."/>
            <person name="Feng B."/>
            <person name="Cao Y."/>
            <person name="Lipzen A."/>
            <person name="Daum C."/>
            <person name="Hundley H."/>
            <person name="Pangilinan J."/>
            <person name="Johnson J."/>
            <person name="Barry K."/>
            <person name="LaButti K."/>
            <person name="Ng V."/>
            <person name="Ahrendt S."/>
            <person name="Min B."/>
            <person name="Choi I.G."/>
            <person name="Park H."/>
            <person name="Plett J.M."/>
            <person name="Magnuson J."/>
            <person name="Spatafora J.W."/>
            <person name="Nagy L.G."/>
            <person name="Henrissat B."/>
            <person name="Grigoriev I.V."/>
            <person name="Yang Z.L."/>
            <person name="Xu J."/>
            <person name="Martin F.M."/>
        </authorList>
    </citation>
    <scope>NUCLEOTIDE SEQUENCE</scope>
    <source>
        <strain evidence="1">KUC20120723A-06</strain>
    </source>
</reference>
<evidence type="ECO:0000313" key="2">
    <source>
        <dbReference type="Proteomes" id="UP000790709"/>
    </source>
</evidence>
<accession>A0ACB8BUJ4</accession>
<comment type="caution">
    <text evidence="1">The sequence shown here is derived from an EMBL/GenBank/DDBJ whole genome shotgun (WGS) entry which is preliminary data.</text>
</comment>
<proteinExistence type="predicted"/>
<sequence length="370" mass="41110">MFALSGEPAQAMVDLLQALTDAHVPELDEWYRRRFLDALIRLSRKSALYPGSLVLHDVTILSDDPLYSGSFGAVYKAKIQDRLVAVKKLKAGDKELAEILKVQFLFTWSRSATTIVWRHLRHPNCLPFYGVYRADGDSCMISPWMENASLTIYLRKNPGADRSFLILDVARGLEYLHTSQPTVVHGDLKGANILITASGRACLADFGLATTSISQAILPSSTQLRSKGTLNYCGPELLGADPDTIRALDQRRCDMYSFGCICYEIYTGNYPFYGMADVYQQKLLGRTPARPTGPEYDARGLDDDMWGFVVNLWSRNPEARATAEQAVRWLEAEGRSGGRQEVFGEDGAWDVRFLAGLTSPTVGYPFAPAV</sequence>
<organism evidence="1 2">
    <name type="scientific">Leucogyrophana mollusca</name>
    <dbReference type="NCBI Taxonomy" id="85980"/>
    <lineage>
        <taxon>Eukaryota</taxon>
        <taxon>Fungi</taxon>
        <taxon>Dikarya</taxon>
        <taxon>Basidiomycota</taxon>
        <taxon>Agaricomycotina</taxon>
        <taxon>Agaricomycetes</taxon>
        <taxon>Agaricomycetidae</taxon>
        <taxon>Boletales</taxon>
        <taxon>Boletales incertae sedis</taxon>
        <taxon>Leucogyrophana</taxon>
    </lineage>
</organism>
<keyword evidence="2" id="KW-1185">Reference proteome</keyword>
<dbReference type="Proteomes" id="UP000790709">
    <property type="component" value="Unassembled WGS sequence"/>
</dbReference>
<name>A0ACB8BUJ4_9AGAM</name>
<protein>
    <submittedName>
        <fullName evidence="1">Kinase-like protein</fullName>
    </submittedName>
</protein>
<evidence type="ECO:0000313" key="1">
    <source>
        <dbReference type="EMBL" id="KAH7928953.1"/>
    </source>
</evidence>